<dbReference type="GO" id="GO:0003677">
    <property type="term" value="F:DNA binding"/>
    <property type="evidence" value="ECO:0007669"/>
    <property type="project" value="UniProtKB-KW"/>
</dbReference>
<dbReference type="SMART" id="SM00421">
    <property type="entry name" value="HTH_LUXR"/>
    <property type="match status" value="1"/>
</dbReference>
<dbReference type="Gene3D" id="3.40.50.2300">
    <property type="match status" value="1"/>
</dbReference>
<evidence type="ECO:0000256" key="3">
    <source>
        <dbReference type="ARBA" id="ARBA00023125"/>
    </source>
</evidence>
<dbReference type="Gene3D" id="1.10.10.10">
    <property type="entry name" value="Winged helix-like DNA-binding domain superfamily/Winged helix DNA-binding domain"/>
    <property type="match status" value="1"/>
</dbReference>
<dbReference type="SUPFAM" id="SSF46894">
    <property type="entry name" value="C-terminal effector domain of the bipartite response regulators"/>
    <property type="match status" value="1"/>
</dbReference>
<dbReference type="EMBL" id="CP060711">
    <property type="protein sequence ID" value="QNN47353.1"/>
    <property type="molecule type" value="Genomic_DNA"/>
</dbReference>
<dbReference type="InterPro" id="IPR036388">
    <property type="entry name" value="WH-like_DNA-bd_sf"/>
</dbReference>
<evidence type="ECO:0000256" key="2">
    <source>
        <dbReference type="ARBA" id="ARBA00023015"/>
    </source>
</evidence>
<dbReference type="Pfam" id="PF00072">
    <property type="entry name" value="Response_reg"/>
    <property type="match status" value="1"/>
</dbReference>
<dbReference type="InterPro" id="IPR000792">
    <property type="entry name" value="Tscrpt_reg_LuxR_C"/>
</dbReference>
<keyword evidence="2" id="KW-0805">Transcription regulation</keyword>
<sequence length="215" mass="23043">MKSGLVLEDQATLAGWLRETLEECFPGIRVTHADTLAAALRHVEQEVPDIALVDLGLPDGSGLDLIRALSARPSACEIVVTTIYADDHHLFPALRAGANGYLLKDQPRAKTVQALRGIANGEPPLSASIARRLLRVFSGEATDTRSEALKLSPRESETLVLIAKGYKIAEVAATLGVSAHTAHEYVKGVYRKLKVGSRAEATLEAARRGLVNPHA</sequence>
<gene>
    <name evidence="8" type="ORF">H9L17_04145</name>
</gene>
<accession>A0A7G9QVH8</accession>
<proteinExistence type="predicted"/>
<evidence type="ECO:0000313" key="8">
    <source>
        <dbReference type="EMBL" id="QNN47353.1"/>
    </source>
</evidence>
<dbReference type="PROSITE" id="PS50110">
    <property type="entry name" value="RESPONSE_REGULATORY"/>
    <property type="match status" value="1"/>
</dbReference>
<dbReference type="SMART" id="SM00448">
    <property type="entry name" value="REC"/>
    <property type="match status" value="1"/>
</dbReference>
<evidence type="ECO:0000259" key="6">
    <source>
        <dbReference type="PROSITE" id="PS50043"/>
    </source>
</evidence>
<evidence type="ECO:0000256" key="4">
    <source>
        <dbReference type="ARBA" id="ARBA00023163"/>
    </source>
</evidence>
<dbReference type="InterPro" id="IPR001789">
    <property type="entry name" value="Sig_transdc_resp-reg_receiver"/>
</dbReference>
<dbReference type="SUPFAM" id="SSF52172">
    <property type="entry name" value="CheY-like"/>
    <property type="match status" value="1"/>
</dbReference>
<dbReference type="InterPro" id="IPR011006">
    <property type="entry name" value="CheY-like_superfamily"/>
</dbReference>
<dbReference type="Pfam" id="PF00196">
    <property type="entry name" value="GerE"/>
    <property type="match status" value="1"/>
</dbReference>
<dbReference type="InterPro" id="IPR058245">
    <property type="entry name" value="NreC/VraR/RcsB-like_REC"/>
</dbReference>
<protein>
    <submittedName>
        <fullName evidence="8">Response regulator transcription factor</fullName>
    </submittedName>
</protein>
<dbReference type="PANTHER" id="PTHR43214">
    <property type="entry name" value="TWO-COMPONENT RESPONSE REGULATOR"/>
    <property type="match status" value="1"/>
</dbReference>
<dbReference type="GO" id="GO:0006355">
    <property type="term" value="P:regulation of DNA-templated transcription"/>
    <property type="evidence" value="ECO:0007669"/>
    <property type="project" value="InterPro"/>
</dbReference>
<keyword evidence="9" id="KW-1185">Reference proteome</keyword>
<name>A0A7G9QVH8_9GAMM</name>
<dbReference type="GO" id="GO:0000160">
    <property type="term" value="P:phosphorelay signal transduction system"/>
    <property type="evidence" value="ECO:0007669"/>
    <property type="project" value="InterPro"/>
</dbReference>
<dbReference type="InterPro" id="IPR039420">
    <property type="entry name" value="WalR-like"/>
</dbReference>
<evidence type="ECO:0000256" key="5">
    <source>
        <dbReference type="PROSITE-ProRule" id="PRU00169"/>
    </source>
</evidence>
<dbReference type="InterPro" id="IPR016032">
    <property type="entry name" value="Sig_transdc_resp-reg_C-effctor"/>
</dbReference>
<reference evidence="8 9" key="1">
    <citation type="submission" date="2020-08" db="EMBL/GenBank/DDBJ databases">
        <title>Genome sequence of Thermomonas brevis KACC 16975T.</title>
        <authorList>
            <person name="Hyun D.-W."/>
            <person name="Bae J.-W."/>
        </authorList>
    </citation>
    <scope>NUCLEOTIDE SEQUENCE [LARGE SCALE GENOMIC DNA]</scope>
    <source>
        <strain evidence="8 9">KACC 16975</strain>
    </source>
</reference>
<keyword evidence="1 5" id="KW-0597">Phosphoprotein</keyword>
<organism evidence="8 9">
    <name type="scientific">Thermomonas brevis</name>
    <dbReference type="NCBI Taxonomy" id="215691"/>
    <lineage>
        <taxon>Bacteria</taxon>
        <taxon>Pseudomonadati</taxon>
        <taxon>Pseudomonadota</taxon>
        <taxon>Gammaproteobacteria</taxon>
        <taxon>Lysobacterales</taxon>
        <taxon>Lysobacteraceae</taxon>
        <taxon>Thermomonas</taxon>
    </lineage>
</organism>
<feature type="domain" description="HTH luxR-type" evidence="6">
    <location>
        <begin position="144"/>
        <end position="209"/>
    </location>
</feature>
<dbReference type="RefSeq" id="WP_187571100.1">
    <property type="nucleotide sequence ID" value="NZ_CP060711.1"/>
</dbReference>
<evidence type="ECO:0000259" key="7">
    <source>
        <dbReference type="PROSITE" id="PS50110"/>
    </source>
</evidence>
<feature type="domain" description="Response regulatory" evidence="7">
    <location>
        <begin position="3"/>
        <end position="119"/>
    </location>
</feature>
<dbReference type="CDD" id="cd17535">
    <property type="entry name" value="REC_NarL-like"/>
    <property type="match status" value="1"/>
</dbReference>
<dbReference type="PRINTS" id="PR00038">
    <property type="entry name" value="HTHLUXR"/>
</dbReference>
<dbReference type="KEGG" id="tbv:H9L17_04145"/>
<dbReference type="PROSITE" id="PS50043">
    <property type="entry name" value="HTH_LUXR_2"/>
    <property type="match status" value="1"/>
</dbReference>
<dbReference type="AlphaFoldDB" id="A0A7G9QVH8"/>
<dbReference type="PANTHER" id="PTHR43214:SF41">
    <property type="entry name" value="NITRATE_NITRITE RESPONSE REGULATOR PROTEIN NARP"/>
    <property type="match status" value="1"/>
</dbReference>
<keyword evidence="3" id="KW-0238">DNA-binding</keyword>
<dbReference type="CDD" id="cd06170">
    <property type="entry name" value="LuxR_C_like"/>
    <property type="match status" value="1"/>
</dbReference>
<dbReference type="Proteomes" id="UP000515977">
    <property type="component" value="Chromosome"/>
</dbReference>
<keyword evidence="4" id="KW-0804">Transcription</keyword>
<evidence type="ECO:0000256" key="1">
    <source>
        <dbReference type="ARBA" id="ARBA00022553"/>
    </source>
</evidence>
<evidence type="ECO:0000313" key="9">
    <source>
        <dbReference type="Proteomes" id="UP000515977"/>
    </source>
</evidence>
<feature type="modified residue" description="4-aspartylphosphate" evidence="5">
    <location>
        <position position="54"/>
    </location>
</feature>